<evidence type="ECO:0000313" key="1">
    <source>
        <dbReference type="EMBL" id="MED6185762.1"/>
    </source>
</evidence>
<comment type="caution">
    <text evidence="1">The sequence shown here is derived from an EMBL/GenBank/DDBJ whole genome shotgun (WGS) entry which is preliminary data.</text>
</comment>
<keyword evidence="2" id="KW-1185">Reference proteome</keyword>
<dbReference type="EMBL" id="JASCZI010181773">
    <property type="protein sequence ID" value="MED6185762.1"/>
    <property type="molecule type" value="Genomic_DNA"/>
</dbReference>
<protein>
    <submittedName>
        <fullName evidence="1">Uncharacterized protein</fullName>
    </submittedName>
</protein>
<organism evidence="1 2">
    <name type="scientific">Stylosanthes scabra</name>
    <dbReference type="NCBI Taxonomy" id="79078"/>
    <lineage>
        <taxon>Eukaryota</taxon>
        <taxon>Viridiplantae</taxon>
        <taxon>Streptophyta</taxon>
        <taxon>Embryophyta</taxon>
        <taxon>Tracheophyta</taxon>
        <taxon>Spermatophyta</taxon>
        <taxon>Magnoliopsida</taxon>
        <taxon>eudicotyledons</taxon>
        <taxon>Gunneridae</taxon>
        <taxon>Pentapetalae</taxon>
        <taxon>rosids</taxon>
        <taxon>fabids</taxon>
        <taxon>Fabales</taxon>
        <taxon>Fabaceae</taxon>
        <taxon>Papilionoideae</taxon>
        <taxon>50 kb inversion clade</taxon>
        <taxon>dalbergioids sensu lato</taxon>
        <taxon>Dalbergieae</taxon>
        <taxon>Pterocarpus clade</taxon>
        <taxon>Stylosanthes</taxon>
    </lineage>
</organism>
<gene>
    <name evidence="1" type="ORF">PIB30_060235</name>
</gene>
<reference evidence="1 2" key="1">
    <citation type="journal article" date="2023" name="Plants (Basel)">
        <title>Bridging the Gap: Combining Genomics and Transcriptomics Approaches to Understand Stylosanthes scabra, an Orphan Legume from the Brazilian Caatinga.</title>
        <authorList>
            <person name="Ferreira-Neto J.R.C."/>
            <person name="da Silva M.D."/>
            <person name="Binneck E."/>
            <person name="de Melo N.F."/>
            <person name="da Silva R.H."/>
            <person name="de Melo A.L.T.M."/>
            <person name="Pandolfi V."/>
            <person name="Bustamante F.O."/>
            <person name="Brasileiro-Vidal A.C."/>
            <person name="Benko-Iseppon A.M."/>
        </authorList>
    </citation>
    <scope>NUCLEOTIDE SEQUENCE [LARGE SCALE GENOMIC DNA]</scope>
    <source>
        <tissue evidence="1">Leaves</tissue>
    </source>
</reference>
<name>A0ABU6WIZ6_9FABA</name>
<proteinExistence type="predicted"/>
<sequence length="143" mass="16604">MVTCVFHFPVWTGNRTPKLIGGISWYLPQTAYHYQVPEAKFLSREAFLKHNNLVTVELSPCPQDYRFKQWNKAHGFFDCCAAADVRPSPCELDSKITSKVLGHPSKLWVNSWQKFKTLHHTFLPKVIVMAPLTMLKMFLKYKC</sequence>
<accession>A0ABU6WIZ6</accession>
<evidence type="ECO:0000313" key="2">
    <source>
        <dbReference type="Proteomes" id="UP001341840"/>
    </source>
</evidence>
<dbReference type="Proteomes" id="UP001341840">
    <property type="component" value="Unassembled WGS sequence"/>
</dbReference>